<comment type="caution">
    <text evidence="2">The sequence shown here is derived from an EMBL/GenBank/DDBJ whole genome shotgun (WGS) entry which is preliminary data.</text>
</comment>
<feature type="compositionally biased region" description="Basic and acidic residues" evidence="1">
    <location>
        <begin position="476"/>
        <end position="487"/>
    </location>
</feature>
<feature type="compositionally biased region" description="Basic and acidic residues" evidence="1">
    <location>
        <begin position="501"/>
        <end position="511"/>
    </location>
</feature>
<proteinExistence type="predicted"/>
<reference evidence="2 3" key="1">
    <citation type="submission" date="2017-12" db="EMBL/GenBank/DDBJ databases">
        <title>Comparative genomics of Botrytis spp.</title>
        <authorList>
            <person name="Valero-Jimenez C.A."/>
            <person name="Tapia P."/>
            <person name="Veloso J."/>
            <person name="Silva-Moreno E."/>
            <person name="Staats M."/>
            <person name="Valdes J.H."/>
            <person name="Van Kan J.A.L."/>
        </authorList>
    </citation>
    <scope>NUCLEOTIDE SEQUENCE [LARGE SCALE GENOMIC DNA]</scope>
    <source>
        <strain evidence="2 3">Bh0001</strain>
    </source>
</reference>
<dbReference type="Proteomes" id="UP000297814">
    <property type="component" value="Unassembled WGS sequence"/>
</dbReference>
<evidence type="ECO:0000313" key="2">
    <source>
        <dbReference type="EMBL" id="TGO39889.1"/>
    </source>
</evidence>
<gene>
    <name evidence="2" type="ORF">BHYA_0046g00430</name>
</gene>
<sequence>MQGKSDQTPYFTRQAHLIQLSIAALLTGQPVIIISTQKSQQNSSLFSACRNFFAELGCLPTRRDPDPIDEYSDGTVSAEYSVSVCPVSSIAISDVGGVGNTSIPNITEMGNVAPMTSISDVKGMGNPVPISSIPEIAVIRDPTTIENNDTNTFNETSPAEGETNQFEDLCLTQPLRLIEQRDVQLENLHDSSVSVTSYSLPPLPLVNFTHSFLATVPPTVPHPVLTTVFTTFPTIIPNTMGNAVPITVNTTVPTTVETTVETTVDESNLSPPDDKQLFLSITEETTVDTTLDTTVDESNLPPTNEQPSFPYKIYDFTKSGLVVSEISGINVEDQYHQIMKIVGEACGKCSKCTSDNRAQGLIDTIIEIRFPDLDSALFRDGILSEFGFDDYWNEFMVTKLEVRKRYEKYENWYAKVWEDIEANNDLPAISKGIEKEFGQSRDLRRILAGKKHPKCRWRKRELLLFVMRMRRIRGKLEQRPQKQEKQETQTIETSAKKNRKTRDQEKRRKLREREDKVAAKLLHDTFEDIKRIAGETDTWEIMMAWRESTSLKKVCTPENVYSGWEERLVLLLFIDIQKFVSRVKLSEDPTEIRCKRVGNIHQGPSQGTAEILA</sequence>
<accession>A0A4Z1GW53</accession>
<evidence type="ECO:0000256" key="1">
    <source>
        <dbReference type="SAM" id="MobiDB-lite"/>
    </source>
</evidence>
<feature type="region of interest" description="Disordered" evidence="1">
    <location>
        <begin position="476"/>
        <end position="511"/>
    </location>
</feature>
<organism evidence="2 3">
    <name type="scientific">Botrytis hyacinthi</name>
    <dbReference type="NCBI Taxonomy" id="278943"/>
    <lineage>
        <taxon>Eukaryota</taxon>
        <taxon>Fungi</taxon>
        <taxon>Dikarya</taxon>
        <taxon>Ascomycota</taxon>
        <taxon>Pezizomycotina</taxon>
        <taxon>Leotiomycetes</taxon>
        <taxon>Helotiales</taxon>
        <taxon>Sclerotiniaceae</taxon>
        <taxon>Botrytis</taxon>
    </lineage>
</organism>
<dbReference type="AlphaFoldDB" id="A0A4Z1GW53"/>
<keyword evidence="3" id="KW-1185">Reference proteome</keyword>
<evidence type="ECO:0000313" key="3">
    <source>
        <dbReference type="Proteomes" id="UP000297814"/>
    </source>
</evidence>
<dbReference type="EMBL" id="PQXK01000046">
    <property type="protein sequence ID" value="TGO39889.1"/>
    <property type="molecule type" value="Genomic_DNA"/>
</dbReference>
<protein>
    <submittedName>
        <fullName evidence="2">Uncharacterized protein</fullName>
    </submittedName>
</protein>
<name>A0A4Z1GW53_9HELO</name>